<evidence type="ECO:0000313" key="3">
    <source>
        <dbReference type="EMBL" id="EAU86394.2"/>
    </source>
</evidence>
<gene>
    <name evidence="3" type="ORF">CC1G_05388</name>
</gene>
<dbReference type="KEGG" id="cci:CC1G_05388"/>
<comment type="caution">
    <text evidence="3">The sequence shown here is derived from an EMBL/GenBank/DDBJ whole genome shotgun (WGS) entry which is preliminary data.</text>
</comment>
<evidence type="ECO:0000256" key="2">
    <source>
        <dbReference type="SAM" id="MobiDB-lite"/>
    </source>
</evidence>
<dbReference type="GeneID" id="6011958"/>
<name>A8NPX4_COPC7</name>
<reference evidence="3 4" key="1">
    <citation type="journal article" date="2010" name="Proc. Natl. Acad. Sci. U.S.A.">
        <title>Insights into evolution of multicellular fungi from the assembled chromosomes of the mushroom Coprinopsis cinerea (Coprinus cinereus).</title>
        <authorList>
            <person name="Stajich J.E."/>
            <person name="Wilke S.K."/>
            <person name="Ahren D."/>
            <person name="Au C.H."/>
            <person name="Birren B.W."/>
            <person name="Borodovsky M."/>
            <person name="Burns C."/>
            <person name="Canback B."/>
            <person name="Casselton L.A."/>
            <person name="Cheng C.K."/>
            <person name="Deng J."/>
            <person name="Dietrich F.S."/>
            <person name="Fargo D.C."/>
            <person name="Farman M.L."/>
            <person name="Gathman A.C."/>
            <person name="Goldberg J."/>
            <person name="Guigo R."/>
            <person name="Hoegger P.J."/>
            <person name="Hooker J.B."/>
            <person name="Huggins A."/>
            <person name="James T.Y."/>
            <person name="Kamada T."/>
            <person name="Kilaru S."/>
            <person name="Kodira C."/>
            <person name="Kues U."/>
            <person name="Kupfer D."/>
            <person name="Kwan H.S."/>
            <person name="Lomsadze A."/>
            <person name="Li W."/>
            <person name="Lilly W.W."/>
            <person name="Ma L.J."/>
            <person name="Mackey A.J."/>
            <person name="Manning G."/>
            <person name="Martin F."/>
            <person name="Muraguchi H."/>
            <person name="Natvig D.O."/>
            <person name="Palmerini H."/>
            <person name="Ramesh M.A."/>
            <person name="Rehmeyer C.J."/>
            <person name="Roe B.A."/>
            <person name="Shenoy N."/>
            <person name="Stanke M."/>
            <person name="Ter-Hovhannisyan V."/>
            <person name="Tunlid A."/>
            <person name="Velagapudi R."/>
            <person name="Vision T.J."/>
            <person name="Zeng Q."/>
            <person name="Zolan M.E."/>
            <person name="Pukkila P.J."/>
        </authorList>
    </citation>
    <scope>NUCLEOTIDE SEQUENCE [LARGE SCALE GENOMIC DNA]</scope>
    <source>
        <strain evidence="4">Okayama-7 / 130 / ATCC MYA-4618 / FGSC 9003</strain>
    </source>
</reference>
<dbReference type="VEuPathDB" id="FungiDB:CC1G_05388"/>
<dbReference type="HOGENOM" id="CLU_057881_0_0_1"/>
<organism evidence="3 4">
    <name type="scientific">Coprinopsis cinerea (strain Okayama-7 / 130 / ATCC MYA-4618 / FGSC 9003)</name>
    <name type="common">Inky cap fungus</name>
    <name type="synonym">Hormographiella aspergillata</name>
    <dbReference type="NCBI Taxonomy" id="240176"/>
    <lineage>
        <taxon>Eukaryota</taxon>
        <taxon>Fungi</taxon>
        <taxon>Dikarya</taxon>
        <taxon>Basidiomycota</taxon>
        <taxon>Agaricomycotina</taxon>
        <taxon>Agaricomycetes</taxon>
        <taxon>Agaricomycetidae</taxon>
        <taxon>Agaricales</taxon>
        <taxon>Agaricineae</taxon>
        <taxon>Psathyrellaceae</taxon>
        <taxon>Coprinopsis</taxon>
    </lineage>
</organism>
<evidence type="ECO:0000256" key="1">
    <source>
        <dbReference type="SAM" id="Coils"/>
    </source>
</evidence>
<dbReference type="Proteomes" id="UP000001861">
    <property type="component" value="Unassembled WGS sequence"/>
</dbReference>
<feature type="region of interest" description="Disordered" evidence="2">
    <location>
        <begin position="26"/>
        <end position="49"/>
    </location>
</feature>
<accession>A8NPX4</accession>
<dbReference type="AlphaFoldDB" id="A8NPX4"/>
<keyword evidence="4" id="KW-1185">Reference proteome</keyword>
<dbReference type="RefSeq" id="XP_001835426.2">
    <property type="nucleotide sequence ID" value="XM_001835374.2"/>
</dbReference>
<evidence type="ECO:0000313" key="4">
    <source>
        <dbReference type="Proteomes" id="UP000001861"/>
    </source>
</evidence>
<dbReference type="EMBL" id="AACS02000008">
    <property type="protein sequence ID" value="EAU86394.2"/>
    <property type="molecule type" value="Genomic_DNA"/>
</dbReference>
<feature type="coiled-coil region" evidence="1">
    <location>
        <begin position="60"/>
        <end position="108"/>
    </location>
</feature>
<keyword evidence="1" id="KW-0175">Coiled coil</keyword>
<sequence length="399" mass="44290">MPQRRREPGMSMTGVVNSPAMASLYSSLRTKGRPGKKASREDSDDAQEDIDVTTFDEHELAQLEAVLEILKSKAAKMDRMASDTVGVADFEEEELVQLEAVVEILKSKADSTRDLETSRLYKGGDYSTASDIRRRLEPRPVSESFPADQLAKEDFVFSGVLHLKPGVTSTSLSEVDALEVDGIWSLDMLCRHLEFLECHVPRQSEDTSRQWIDAFLYLVAAMKPGGMNVVLNAGPQSSDPSDNPSLDTRCGGDDWTVVATSLEKSAMLMRRPRLQALDENDRVLFVSRDRGPNQVLASYIPPAVRGMAACARRVGKTTIRGVLTNGHEWIFLILTLHQDGVGGTYQATDVVPVHTLHDRFFTRVISREAVKFVSAVVAYWLVHSHEPLDADEDFFSVGY</sequence>
<dbReference type="InParanoid" id="A8NPX4"/>
<dbReference type="OrthoDB" id="2720314at2759"/>
<dbReference type="eggNOG" id="ENOG502SJ2D">
    <property type="taxonomic scope" value="Eukaryota"/>
</dbReference>
<protein>
    <submittedName>
        <fullName evidence="3">Uncharacterized protein</fullName>
    </submittedName>
</protein>
<proteinExistence type="predicted"/>